<dbReference type="PROSITE" id="PS50878">
    <property type="entry name" value="RT_POL"/>
    <property type="match status" value="1"/>
</dbReference>
<dbReference type="GeneID" id="112683537"/>
<proteinExistence type="predicted"/>
<dbReference type="RefSeq" id="XP_025410385.1">
    <property type="nucleotide sequence ID" value="XM_025554600.1"/>
</dbReference>
<dbReference type="Pfam" id="PF00078">
    <property type="entry name" value="RVT_1"/>
    <property type="match status" value="1"/>
</dbReference>
<organism evidence="2 3">
    <name type="scientific">Sipha flava</name>
    <name type="common">yellow sugarcane aphid</name>
    <dbReference type="NCBI Taxonomy" id="143950"/>
    <lineage>
        <taxon>Eukaryota</taxon>
        <taxon>Metazoa</taxon>
        <taxon>Ecdysozoa</taxon>
        <taxon>Arthropoda</taxon>
        <taxon>Hexapoda</taxon>
        <taxon>Insecta</taxon>
        <taxon>Pterygota</taxon>
        <taxon>Neoptera</taxon>
        <taxon>Paraneoptera</taxon>
        <taxon>Hemiptera</taxon>
        <taxon>Sternorrhyncha</taxon>
        <taxon>Aphidomorpha</taxon>
        <taxon>Aphidoidea</taxon>
        <taxon>Aphididae</taxon>
        <taxon>Sipha</taxon>
    </lineage>
</organism>
<name>A0A8B8FJ55_9HEMI</name>
<dbReference type="Gene3D" id="3.60.10.10">
    <property type="entry name" value="Endonuclease/exonuclease/phosphatase"/>
    <property type="match status" value="1"/>
</dbReference>
<dbReference type="InterPro" id="IPR036691">
    <property type="entry name" value="Endo/exonu/phosph_ase_sf"/>
</dbReference>
<gene>
    <name evidence="3" type="primary">LOC112683537</name>
</gene>
<evidence type="ECO:0000313" key="3">
    <source>
        <dbReference type="RefSeq" id="XP_025410385.1"/>
    </source>
</evidence>
<accession>A0A8B8FJ55</accession>
<dbReference type="Proteomes" id="UP000694846">
    <property type="component" value="Unplaced"/>
</dbReference>
<sequence length="606" mass="69874">MTKLLSYNLVLIVHKNIKKNAINKSKNRKGPNELPTELLKTLTNSTCITRLIELFNTIYDTGHIPNDWLQSTFVAIPKKPNAKKCNEYRTISRMSHTLKIFLKVIHARIYKKAEKNMSQEHLGSVMDLELEKLYLAYKYLFNDAVISTKKIRRGVRQGCILSPILFNLYAEEIMSEALEDTEEGININGKVINNLRYADDTVLIAGSIEDLQKILNKVTTARENLGLNLNARKNQIHEDKSEDVKNAFYDELDRVCDGLSSGKPKIIIGDFNAKVGRERIYRPTIGINSLHSESNENGNKLISFAAARNMVISSTMFPHKNIHKQTWISPCGRIKNQIDHIVVDRRIRSSVEDVRSMKGCSAISDHFLVKARYKLKISVNWQKKQSIKKINRELLNRNQAKEYQGKLNKYLSSAEHEANIEELWGRIEKAVKRTSEEVLGYEPQRRNKHWFNEMCRKTTEERDKARLKVLQDPKEENKRELAMKQREVKKTIRMNKRAWEKERVQLIESSRKNNARVFFGKANEVKHGFKRKTSMVRGENGTERTIIEERATVEQNIEPPSRAEVEAGIEMLKNGKAAGEDEIISECLKKGGQLLINQLHNLITKV</sequence>
<dbReference type="GO" id="GO:0071897">
    <property type="term" value="P:DNA biosynthetic process"/>
    <property type="evidence" value="ECO:0007669"/>
    <property type="project" value="UniProtKB-ARBA"/>
</dbReference>
<feature type="domain" description="Reverse transcriptase" evidence="1">
    <location>
        <begin position="57"/>
        <end position="248"/>
    </location>
</feature>
<protein>
    <submittedName>
        <fullName evidence="3">Uncharacterized protein LOC112683537</fullName>
    </submittedName>
</protein>
<evidence type="ECO:0000313" key="2">
    <source>
        <dbReference type="Proteomes" id="UP000694846"/>
    </source>
</evidence>
<dbReference type="AlphaFoldDB" id="A0A8B8FJ55"/>
<reference evidence="3" key="1">
    <citation type="submission" date="2025-08" db="UniProtKB">
        <authorList>
            <consortium name="RefSeq"/>
        </authorList>
    </citation>
    <scope>IDENTIFICATION</scope>
    <source>
        <tissue evidence="3">Whole body</tissue>
    </source>
</reference>
<dbReference type="InterPro" id="IPR000477">
    <property type="entry name" value="RT_dom"/>
</dbReference>
<dbReference type="SUPFAM" id="SSF56672">
    <property type="entry name" value="DNA/RNA polymerases"/>
    <property type="match status" value="1"/>
</dbReference>
<dbReference type="SUPFAM" id="SSF56219">
    <property type="entry name" value="DNase I-like"/>
    <property type="match status" value="1"/>
</dbReference>
<evidence type="ECO:0000259" key="1">
    <source>
        <dbReference type="PROSITE" id="PS50878"/>
    </source>
</evidence>
<dbReference type="OrthoDB" id="6604541at2759"/>
<dbReference type="InterPro" id="IPR043502">
    <property type="entry name" value="DNA/RNA_pol_sf"/>
</dbReference>
<dbReference type="PANTHER" id="PTHR19446">
    <property type="entry name" value="REVERSE TRANSCRIPTASES"/>
    <property type="match status" value="1"/>
</dbReference>
<keyword evidence="2" id="KW-1185">Reference proteome</keyword>